<comment type="caution">
    <text evidence="3">The sequence shown here is derived from an EMBL/GenBank/DDBJ whole genome shotgun (WGS) entry which is preliminary data.</text>
</comment>
<dbReference type="Proteomes" id="UP000247702">
    <property type="component" value="Unassembled WGS sequence"/>
</dbReference>
<feature type="domain" description="BTB" evidence="1">
    <location>
        <begin position="24"/>
        <end position="96"/>
    </location>
</feature>
<dbReference type="InterPro" id="IPR006571">
    <property type="entry name" value="TLDc_dom"/>
</dbReference>
<proteinExistence type="predicted"/>
<evidence type="ECO:0000259" key="1">
    <source>
        <dbReference type="PROSITE" id="PS50097"/>
    </source>
</evidence>
<dbReference type="PANTHER" id="PTHR46306">
    <property type="entry name" value="BTB/POZ DOMAIN-CONTAINING PROTEIN 9"/>
    <property type="match status" value="1"/>
</dbReference>
<dbReference type="SUPFAM" id="SSF54695">
    <property type="entry name" value="POZ domain"/>
    <property type="match status" value="1"/>
</dbReference>
<dbReference type="EMBL" id="BLAL01000073">
    <property type="protein sequence ID" value="GES83703.1"/>
    <property type="molecule type" value="Genomic_DNA"/>
</dbReference>
<evidence type="ECO:0000313" key="5">
    <source>
        <dbReference type="Proteomes" id="UP000247702"/>
    </source>
</evidence>
<keyword evidence="5" id="KW-1185">Reference proteome</keyword>
<dbReference type="AlphaFoldDB" id="A0A2Z6S0B3"/>
<dbReference type="InterPro" id="IPR011333">
    <property type="entry name" value="SKP1/BTB/POZ_sf"/>
</dbReference>
<dbReference type="InterPro" id="IPR000210">
    <property type="entry name" value="BTB/POZ_dom"/>
</dbReference>
<evidence type="ECO:0000313" key="3">
    <source>
        <dbReference type="EMBL" id="GBC06533.1"/>
    </source>
</evidence>
<dbReference type="OrthoDB" id="2328402at2759"/>
<dbReference type="Pfam" id="PF00651">
    <property type="entry name" value="BTB"/>
    <property type="match status" value="1"/>
</dbReference>
<reference evidence="4" key="2">
    <citation type="submission" date="2019-10" db="EMBL/GenBank/DDBJ databases">
        <title>Conservation and host-specific expression of non-tandemly repeated heterogenous ribosome RNA gene in arbuscular mycorrhizal fungi.</title>
        <authorList>
            <person name="Maeda T."/>
            <person name="Kobayashi Y."/>
            <person name="Nakagawa T."/>
            <person name="Ezawa T."/>
            <person name="Yamaguchi K."/>
            <person name="Bino T."/>
            <person name="Nishimoto Y."/>
            <person name="Shigenobu S."/>
            <person name="Kawaguchi M."/>
        </authorList>
    </citation>
    <scope>NUCLEOTIDE SEQUENCE</scope>
    <source>
        <strain evidence="4">HR1</strain>
    </source>
</reference>
<accession>A0A2Z6S0B3</accession>
<dbReference type="SMART" id="SM00225">
    <property type="entry name" value="BTB"/>
    <property type="match status" value="1"/>
</dbReference>
<dbReference type="InterPro" id="IPR052407">
    <property type="entry name" value="BTB_POZ_domain_cont_9"/>
</dbReference>
<dbReference type="EMBL" id="BEXD01004081">
    <property type="protein sequence ID" value="GBC06533.1"/>
    <property type="molecule type" value="Genomic_DNA"/>
</dbReference>
<evidence type="ECO:0000313" key="4">
    <source>
        <dbReference type="EMBL" id="GES83703.1"/>
    </source>
</evidence>
<dbReference type="GO" id="GO:0005737">
    <property type="term" value="C:cytoplasm"/>
    <property type="evidence" value="ECO:0007669"/>
    <property type="project" value="TreeGrafter"/>
</dbReference>
<dbReference type="Pfam" id="PF07707">
    <property type="entry name" value="BACK"/>
    <property type="match status" value="1"/>
</dbReference>
<name>A0A2Z6S0B3_9GLOM</name>
<dbReference type="Gene3D" id="1.25.40.420">
    <property type="match status" value="1"/>
</dbReference>
<organism evidence="3 5">
    <name type="scientific">Rhizophagus clarus</name>
    <dbReference type="NCBI Taxonomy" id="94130"/>
    <lineage>
        <taxon>Eukaryota</taxon>
        <taxon>Fungi</taxon>
        <taxon>Fungi incertae sedis</taxon>
        <taxon>Mucoromycota</taxon>
        <taxon>Glomeromycotina</taxon>
        <taxon>Glomeromycetes</taxon>
        <taxon>Glomerales</taxon>
        <taxon>Glomeraceae</taxon>
        <taxon>Rhizophagus</taxon>
    </lineage>
</organism>
<evidence type="ECO:0000259" key="2">
    <source>
        <dbReference type="PROSITE" id="PS51886"/>
    </source>
</evidence>
<dbReference type="PROSITE" id="PS50097">
    <property type="entry name" value="BTB"/>
    <property type="match status" value="1"/>
</dbReference>
<dbReference type="Pfam" id="PF07534">
    <property type="entry name" value="TLD"/>
    <property type="match status" value="1"/>
</dbReference>
<reference evidence="3 5" key="1">
    <citation type="submission" date="2017-11" db="EMBL/GenBank/DDBJ databases">
        <title>The genome of Rhizophagus clarus HR1 reveals common genetic basis of auxotrophy among arbuscular mycorrhizal fungi.</title>
        <authorList>
            <person name="Kobayashi Y."/>
        </authorList>
    </citation>
    <scope>NUCLEOTIDE SEQUENCE [LARGE SCALE GENOMIC DNA]</scope>
    <source>
        <strain evidence="3 5">HR1</strain>
    </source>
</reference>
<protein>
    <submittedName>
        <fullName evidence="4">Carbohydrate-binding module family 13 protein</fullName>
    </submittedName>
</protein>
<gene>
    <name evidence="4" type="ORF">RCL2_001085700</name>
    <name evidence="3" type="ORF">RclHR1_00690023</name>
</gene>
<dbReference type="Proteomes" id="UP000615446">
    <property type="component" value="Unassembled WGS sequence"/>
</dbReference>
<dbReference type="PROSITE" id="PS51886">
    <property type="entry name" value="TLDC"/>
    <property type="match status" value="1"/>
</dbReference>
<feature type="domain" description="TLDc" evidence="2">
    <location>
        <begin position="289"/>
        <end position="454"/>
    </location>
</feature>
<dbReference type="PANTHER" id="PTHR46306:SF1">
    <property type="entry name" value="BTB_POZ DOMAIN-CONTAINING PROTEIN 9"/>
    <property type="match status" value="1"/>
</dbReference>
<sequence length="454" mass="52990">MAYNELLSKLAQNLLEILDDKEHYDITIEVGNDPNIKIFHAHIVILKYRSPYLRKILSTNEKTDGTLINIKLPNILPKTFQIILRYIYGGKLSLEEYDTSDIINLLIAVKELDLQELIPYIETFLIENKKDWMVQNFDLIYRKSFETDSFPDLRKFCFELISHEPNKIFNSPKFSSIPENLLITLIQNENVRMSEVQVWEHVINWGLAQNPELSTDLKNYSKEDFNALKNILQHCIPFIKFQNLTSKEFSSKVLPYKKVLPKDLYKELLAYFLENDTSNHIMSKNIDSKIITLQHTELISRWIDRLEITDKLLSLYNFELLFRGSRDGFTPSNFHEICDNESRTITIFKVRGSNEILGGYNPIEWTSGGFSSTKNSFIFSFKDSYDTENFIISRVKNESNAIYNSPCFGPSFGSKDLLSSGLKVRCKKSSYEKSIRETCNEELKIEEFEVFRII</sequence>
<dbReference type="CDD" id="cd18186">
    <property type="entry name" value="BTB_POZ_ZBTB_KLHL-like"/>
    <property type="match status" value="1"/>
</dbReference>
<dbReference type="Gene3D" id="3.30.710.10">
    <property type="entry name" value="Potassium Channel Kv1.1, Chain A"/>
    <property type="match status" value="1"/>
</dbReference>
<dbReference type="InterPro" id="IPR011705">
    <property type="entry name" value="BACK"/>
</dbReference>